<dbReference type="GO" id="GO:0051213">
    <property type="term" value="F:dioxygenase activity"/>
    <property type="evidence" value="ECO:0007669"/>
    <property type="project" value="InterPro"/>
</dbReference>
<dbReference type="RefSeq" id="WP_128557186.1">
    <property type="nucleotide sequence ID" value="NZ_QUAK01000100.1"/>
</dbReference>
<dbReference type="AlphaFoldDB" id="A0A372M3W9"/>
<dbReference type="Gene3D" id="2.60.120.620">
    <property type="entry name" value="q2cbj1_9rhob like domain"/>
    <property type="match status" value="1"/>
</dbReference>
<comment type="caution">
    <text evidence="1">The sequence shown here is derived from an EMBL/GenBank/DDBJ whole genome shotgun (WGS) entry which is preliminary data.</text>
</comment>
<dbReference type="EMBL" id="QUAK01000100">
    <property type="protein sequence ID" value="RFU85225.1"/>
    <property type="molecule type" value="Genomic_DNA"/>
</dbReference>
<dbReference type="OrthoDB" id="6681382at2"/>
<name>A0A372M3W9_9ACTN</name>
<reference evidence="1 2" key="1">
    <citation type="submission" date="2018-08" db="EMBL/GenBank/DDBJ databases">
        <title>Isolation, diversity and antifungal activity of Actinobacteria from wheat.</title>
        <authorList>
            <person name="Han C."/>
        </authorList>
    </citation>
    <scope>NUCLEOTIDE SEQUENCE [LARGE SCALE GENOMIC DNA]</scope>
    <source>
        <strain evidence="1 2">NEAU-YY421</strain>
    </source>
</reference>
<keyword evidence="2" id="KW-1185">Reference proteome</keyword>
<evidence type="ECO:0000313" key="1">
    <source>
        <dbReference type="EMBL" id="RFU85225.1"/>
    </source>
</evidence>
<organism evidence="1 2">
    <name type="scientific">Streptomyces triticagri</name>
    <dbReference type="NCBI Taxonomy" id="2293568"/>
    <lineage>
        <taxon>Bacteria</taxon>
        <taxon>Bacillati</taxon>
        <taxon>Actinomycetota</taxon>
        <taxon>Actinomycetes</taxon>
        <taxon>Kitasatosporales</taxon>
        <taxon>Streptomycetaceae</taxon>
        <taxon>Streptomyces</taxon>
    </lineage>
</organism>
<accession>A0A372M3W9</accession>
<dbReference type="InterPro" id="IPR018724">
    <property type="entry name" value="2OG-Fe_dioxygenase"/>
</dbReference>
<protein>
    <recommendedName>
        <fullName evidence="3">2OG-Fe dioxygenase family protein</fullName>
    </recommendedName>
</protein>
<dbReference type="Pfam" id="PF10014">
    <property type="entry name" value="2OG-Fe_Oxy_2"/>
    <property type="match status" value="1"/>
</dbReference>
<dbReference type="Proteomes" id="UP000263094">
    <property type="component" value="Unassembled WGS sequence"/>
</dbReference>
<sequence length="240" mass="26706">MTVAPLAREKAALFHDGFAVVRAAEFRDRVSPAGLSSLQEFWENLAPDENLGDGAAEQFRYRRYGRVRARYEDGRASFTPLPHTTFQQSAEHIPIHMGRPRHFEPVAQEDLSHPALTELLRHDLELIATGDDRQEWEIGLHLVRTVAGETPGMPTPEGRHRDGHDYIGMHLLGRRSCTGGESIIYRDGLPDTRLTLRDALDSVVVIDAAVMHEVTPIAASSGQGVRDMLLADFNAVESRP</sequence>
<evidence type="ECO:0008006" key="3">
    <source>
        <dbReference type="Google" id="ProtNLM"/>
    </source>
</evidence>
<gene>
    <name evidence="1" type="ORF">DY218_18600</name>
</gene>
<proteinExistence type="predicted"/>
<evidence type="ECO:0000313" key="2">
    <source>
        <dbReference type="Proteomes" id="UP000263094"/>
    </source>
</evidence>